<feature type="compositionally biased region" description="Low complexity" evidence="13">
    <location>
        <begin position="1014"/>
        <end position="1026"/>
    </location>
</feature>
<protein>
    <submittedName>
        <fullName evidence="15">Structural maintenance of chromosomes protein 6</fullName>
        <ecNumber evidence="15">3.6.4.13</ecNumber>
    </submittedName>
</protein>
<dbReference type="GO" id="GO:0003697">
    <property type="term" value="F:single-stranded DNA binding"/>
    <property type="evidence" value="ECO:0007669"/>
    <property type="project" value="TreeGrafter"/>
</dbReference>
<dbReference type="EMBL" id="JANBUM010000064">
    <property type="protein sequence ID" value="KAJ2786384.1"/>
    <property type="molecule type" value="Genomic_DNA"/>
</dbReference>
<dbReference type="Gene3D" id="3.40.50.300">
    <property type="entry name" value="P-loop containing nucleotide triphosphate hydrolases"/>
    <property type="match status" value="2"/>
</dbReference>
<gene>
    <name evidence="15" type="primary">smc6</name>
    <name evidence="15" type="ORF">GGI15_001556</name>
</gene>
<feature type="coiled-coil region" evidence="12">
    <location>
        <begin position="696"/>
        <end position="787"/>
    </location>
</feature>
<sequence>MAKARLKRVPSADDTDYSPAKTKRTRVEQTQEDDIGSDAADYDEYQASQDPRPATSVTKISGKRTQASISSEAECGVIENLELIDFMCHTRTVVDLSPRVNFIIGQNGSGKSAILTAMIIVLGGRVAVTNRASALKDFIRGGCSTAVVRARLRNGGLGGYKPEIYGKKIIIERQLNATGTTSSFKIINGDTKAVISRKKEEVVNITDHMGIQVENPINILSQDAAREFLSKTNPESMYTFFLKGTQLFQLGEDLECVRKAIERAVNSIERKTEVLPEMRAEKRRWEQHYQDMQQARDISARMTSLGQQMAWALVEDAEAEVQKADERIEIQNKKIGKVDEIIEQNSAKIADIEESVRDIQDQASRQLALVAPLQEERQVPAADMERIKSELRAFKQTEGEMNAEARTTRERIASLNREIETERGRLQNTDQASKERLRSRIAELEDSIRDEEAAIARLQEEQLQYEQESKAIHDSKGDVTRAFDRTKISVTRIRANLDDLKRQTANRLNAFGRGVPEAVDRIKRTEWRGMQPIGPIGDCIKVRDPKWAPVIETTLDKSLNAFLVDNYADREALDGILRQVGCNSRIIICNTELFDYTTGEPNSDYLTILRAVEVRDEVVKRQLINLNRIEQIILVEQRALGDKIMSSNNGGFPTNVIACLTVDGYSVGSRSGGLSTQAMNMVRQSSRLGGDIATAIRSEEQQLAEHMREYEDAKRAMDKTTYELDLLRKKHEKATAGIRKSKEAINKAKSEIEKNRDTLRTNEPTKIAELESELERYESQMTSLQTQFRDHHQLQSAKTAELQQCEADIAVIDKKIDAVHLRAEELRREAENKAGESQRHSENIEFYQNKRTLMQETIAEQQSVRRELEEKVASVMADARKLSEERVPVEHSVTRLDRMITECRARLDEIERSSSMSLAEVSEKAQSYISAYNKAKEELKNTKLLTDTLKSAYHSRIQMWTQFRDSMAMRTRMQFTSLLQNRGYTGNLDFDHQNQTLVPIVKTDQDIVNEAASRGANAAGRRSQNGSSSAPSFQRKDTKSLSGGEKSFTTICLLLALWEAMNCPVRALDEFDVFMDAANRAIAMKMMVDSAQSKSETQFILITPQDLSVKPNEYISILRLAPPRS</sequence>
<evidence type="ECO:0000256" key="3">
    <source>
        <dbReference type="ARBA" id="ARBA00006793"/>
    </source>
</evidence>
<evidence type="ECO:0000256" key="8">
    <source>
        <dbReference type="ARBA" id="ARBA00023054"/>
    </source>
</evidence>
<dbReference type="SUPFAM" id="SSF52540">
    <property type="entry name" value="P-loop containing nucleoside triphosphate hydrolases"/>
    <property type="match status" value="2"/>
</dbReference>
<evidence type="ECO:0000313" key="15">
    <source>
        <dbReference type="EMBL" id="KAJ2786384.1"/>
    </source>
</evidence>
<dbReference type="GO" id="GO:0005634">
    <property type="term" value="C:nucleus"/>
    <property type="evidence" value="ECO:0007669"/>
    <property type="project" value="UniProtKB-SubCell"/>
</dbReference>
<feature type="region of interest" description="Disordered" evidence="13">
    <location>
        <begin position="1014"/>
        <end position="1043"/>
    </location>
</feature>
<dbReference type="GO" id="GO:0005524">
    <property type="term" value="F:ATP binding"/>
    <property type="evidence" value="ECO:0007669"/>
    <property type="project" value="UniProtKB-KW"/>
</dbReference>
<dbReference type="GO" id="GO:0000724">
    <property type="term" value="P:double-strand break repair via homologous recombination"/>
    <property type="evidence" value="ECO:0007669"/>
    <property type="project" value="TreeGrafter"/>
</dbReference>
<dbReference type="PANTHER" id="PTHR19306:SF6">
    <property type="entry name" value="STRUCTURAL MAINTENANCE OF CHROMOSOMES PROTEIN 6"/>
    <property type="match status" value="1"/>
</dbReference>
<evidence type="ECO:0000256" key="11">
    <source>
        <dbReference type="ARBA" id="ARBA00023242"/>
    </source>
</evidence>
<evidence type="ECO:0000256" key="4">
    <source>
        <dbReference type="ARBA" id="ARBA00022454"/>
    </source>
</evidence>
<dbReference type="PANTHER" id="PTHR19306">
    <property type="entry name" value="STRUCTURAL MAINTENANCE OF CHROMOSOMES 5,6 SMC5, SMC6"/>
    <property type="match status" value="1"/>
</dbReference>
<evidence type="ECO:0000256" key="9">
    <source>
        <dbReference type="ARBA" id="ARBA00023172"/>
    </source>
</evidence>
<keyword evidence="4" id="KW-0158">Chromosome</keyword>
<organism evidence="15 16">
    <name type="scientific">Coemansia interrupta</name>
    <dbReference type="NCBI Taxonomy" id="1126814"/>
    <lineage>
        <taxon>Eukaryota</taxon>
        <taxon>Fungi</taxon>
        <taxon>Fungi incertae sedis</taxon>
        <taxon>Zoopagomycota</taxon>
        <taxon>Kickxellomycotina</taxon>
        <taxon>Kickxellomycetes</taxon>
        <taxon>Kickxellales</taxon>
        <taxon>Kickxellaceae</taxon>
        <taxon>Coemansia</taxon>
    </lineage>
</organism>
<feature type="region of interest" description="Disordered" evidence="13">
    <location>
        <begin position="1"/>
        <end position="63"/>
    </location>
</feature>
<keyword evidence="8 12" id="KW-0175">Coiled coil</keyword>
<dbReference type="EC" id="3.6.4.13" evidence="15"/>
<comment type="caution">
    <text evidence="15">The sequence shown here is derived from an EMBL/GenBank/DDBJ whole genome shotgun (WGS) entry which is preliminary data.</text>
</comment>
<keyword evidence="10" id="KW-0234">DNA repair</keyword>
<dbReference type="GO" id="GO:0030915">
    <property type="term" value="C:Smc5-Smc6 complex"/>
    <property type="evidence" value="ECO:0007669"/>
    <property type="project" value="TreeGrafter"/>
</dbReference>
<evidence type="ECO:0000313" key="16">
    <source>
        <dbReference type="Proteomes" id="UP001140172"/>
    </source>
</evidence>
<evidence type="ECO:0000256" key="1">
    <source>
        <dbReference type="ARBA" id="ARBA00004123"/>
    </source>
</evidence>
<keyword evidence="11" id="KW-0539">Nucleus</keyword>
<feature type="coiled-coil region" evidence="12">
    <location>
        <begin position="275"/>
        <end position="362"/>
    </location>
</feature>
<dbReference type="GO" id="GO:0016787">
    <property type="term" value="F:hydrolase activity"/>
    <property type="evidence" value="ECO:0007669"/>
    <property type="project" value="UniProtKB-KW"/>
</dbReference>
<evidence type="ECO:0000256" key="5">
    <source>
        <dbReference type="ARBA" id="ARBA00022741"/>
    </source>
</evidence>
<dbReference type="InterPro" id="IPR027417">
    <property type="entry name" value="P-loop_NTPase"/>
</dbReference>
<accession>A0A9W8LLA4</accession>
<dbReference type="GO" id="GO:0003684">
    <property type="term" value="F:damaged DNA binding"/>
    <property type="evidence" value="ECO:0007669"/>
    <property type="project" value="TreeGrafter"/>
</dbReference>
<keyword evidence="7" id="KW-0067">ATP-binding</keyword>
<evidence type="ECO:0000256" key="13">
    <source>
        <dbReference type="SAM" id="MobiDB-lite"/>
    </source>
</evidence>
<name>A0A9W8LLA4_9FUNG</name>
<dbReference type="Pfam" id="PF02463">
    <property type="entry name" value="SMC_N"/>
    <property type="match status" value="1"/>
</dbReference>
<keyword evidence="16" id="KW-1185">Reference proteome</keyword>
<evidence type="ECO:0000256" key="7">
    <source>
        <dbReference type="ARBA" id="ARBA00022840"/>
    </source>
</evidence>
<evidence type="ECO:0000256" key="2">
    <source>
        <dbReference type="ARBA" id="ARBA00004286"/>
    </source>
</evidence>
<dbReference type="AlphaFoldDB" id="A0A9W8LLA4"/>
<dbReference type="GO" id="GO:0035861">
    <property type="term" value="C:site of double-strand break"/>
    <property type="evidence" value="ECO:0007669"/>
    <property type="project" value="TreeGrafter"/>
</dbReference>
<feature type="compositionally biased region" description="Acidic residues" evidence="13">
    <location>
        <begin position="30"/>
        <end position="44"/>
    </location>
</feature>
<evidence type="ECO:0000256" key="12">
    <source>
        <dbReference type="SAM" id="Coils"/>
    </source>
</evidence>
<evidence type="ECO:0000256" key="6">
    <source>
        <dbReference type="ARBA" id="ARBA00022763"/>
    </source>
</evidence>
<keyword evidence="6" id="KW-0227">DNA damage</keyword>
<dbReference type="GO" id="GO:0003724">
    <property type="term" value="F:RNA helicase activity"/>
    <property type="evidence" value="ECO:0007669"/>
    <property type="project" value="UniProtKB-EC"/>
</dbReference>
<evidence type="ECO:0000256" key="10">
    <source>
        <dbReference type="ARBA" id="ARBA00023204"/>
    </source>
</evidence>
<proteinExistence type="inferred from homology"/>
<dbReference type="InterPro" id="IPR003395">
    <property type="entry name" value="RecF/RecN/SMC_N"/>
</dbReference>
<dbReference type="OrthoDB" id="10072614at2759"/>
<feature type="coiled-coil region" evidence="12">
    <location>
        <begin position="405"/>
        <end position="468"/>
    </location>
</feature>
<feature type="domain" description="RecF/RecN/SMC N-terminal" evidence="14">
    <location>
        <begin position="78"/>
        <end position="1106"/>
    </location>
</feature>
<keyword evidence="5" id="KW-0547">Nucleotide-binding</keyword>
<feature type="coiled-coil region" evidence="12">
    <location>
        <begin position="816"/>
        <end position="885"/>
    </location>
</feature>
<keyword evidence="9" id="KW-0233">DNA recombination</keyword>
<reference evidence="15" key="1">
    <citation type="submission" date="2022-07" db="EMBL/GenBank/DDBJ databases">
        <title>Phylogenomic reconstructions and comparative analyses of Kickxellomycotina fungi.</title>
        <authorList>
            <person name="Reynolds N.K."/>
            <person name="Stajich J.E."/>
            <person name="Barry K."/>
            <person name="Grigoriev I.V."/>
            <person name="Crous P."/>
            <person name="Smith M.E."/>
        </authorList>
    </citation>
    <scope>NUCLEOTIDE SEQUENCE</scope>
    <source>
        <strain evidence="15">BCRC 34489</strain>
    </source>
</reference>
<dbReference type="Proteomes" id="UP001140172">
    <property type="component" value="Unassembled WGS sequence"/>
</dbReference>
<comment type="subcellular location">
    <subcellularLocation>
        <location evidence="2">Chromosome</location>
    </subcellularLocation>
    <subcellularLocation>
        <location evidence="1">Nucleus</location>
    </subcellularLocation>
</comment>
<evidence type="ECO:0000259" key="14">
    <source>
        <dbReference type="Pfam" id="PF02463"/>
    </source>
</evidence>
<comment type="similarity">
    <text evidence="3">Belongs to the SMC family. SMC6 subfamily.</text>
</comment>
<keyword evidence="15" id="KW-0378">Hydrolase</keyword>